<reference evidence="3 4" key="2">
    <citation type="submission" date="2019-01" db="EMBL/GenBank/DDBJ databases">
        <title>The decoding of complex shrimp genome reveals the adaptation for benthos swimmer, frequently molting mechanism and breeding impact on genome.</title>
        <authorList>
            <person name="Sun Y."/>
            <person name="Gao Y."/>
            <person name="Yu Y."/>
        </authorList>
    </citation>
    <scope>NUCLEOTIDE SEQUENCE [LARGE SCALE GENOMIC DNA]</scope>
    <source>
        <tissue evidence="3">Muscle</tissue>
    </source>
</reference>
<accession>A0A3R7MD90</accession>
<comment type="caution">
    <text evidence="3">The sequence shown here is derived from an EMBL/GenBank/DDBJ whole genome shotgun (WGS) entry which is preliminary data.</text>
</comment>
<keyword evidence="2" id="KW-0732">Signal</keyword>
<feature type="transmembrane region" description="Helical" evidence="1">
    <location>
        <begin position="416"/>
        <end position="437"/>
    </location>
</feature>
<evidence type="ECO:0000313" key="4">
    <source>
        <dbReference type="Proteomes" id="UP000283509"/>
    </source>
</evidence>
<organism evidence="3 4">
    <name type="scientific">Penaeus vannamei</name>
    <name type="common">Whiteleg shrimp</name>
    <name type="synonym">Litopenaeus vannamei</name>
    <dbReference type="NCBI Taxonomy" id="6689"/>
    <lineage>
        <taxon>Eukaryota</taxon>
        <taxon>Metazoa</taxon>
        <taxon>Ecdysozoa</taxon>
        <taxon>Arthropoda</taxon>
        <taxon>Crustacea</taxon>
        <taxon>Multicrustacea</taxon>
        <taxon>Malacostraca</taxon>
        <taxon>Eumalacostraca</taxon>
        <taxon>Eucarida</taxon>
        <taxon>Decapoda</taxon>
        <taxon>Dendrobranchiata</taxon>
        <taxon>Penaeoidea</taxon>
        <taxon>Penaeidae</taxon>
        <taxon>Penaeus</taxon>
    </lineage>
</organism>
<keyword evidence="4" id="KW-1185">Reference proteome</keyword>
<keyword evidence="1" id="KW-0472">Membrane</keyword>
<feature type="transmembrane region" description="Helical" evidence="1">
    <location>
        <begin position="381"/>
        <end position="404"/>
    </location>
</feature>
<gene>
    <name evidence="3" type="ORF">C7M84_001793</name>
</gene>
<feature type="transmembrane region" description="Helical" evidence="1">
    <location>
        <begin position="343"/>
        <end position="361"/>
    </location>
</feature>
<feature type="transmembrane region" description="Helical" evidence="1">
    <location>
        <begin position="309"/>
        <end position="331"/>
    </location>
</feature>
<sequence>MQFSLPLLLITLSYFFYLSPPLISFHSPIPHLSPPSPHIPPLTLPISSIPLSLSPPILTPSSLNPLPPPLLTKSPFYARSPPPPPALSPPSALPTPPQRLVPSPLSLHLPPLLHFPLHLPDFPAPPPLLPPTTLFLFSYPPLPSLSTPPPLPTSIPLPAHILSSAALHQFPLLSAPKTPTSPTALDPQPLLPFYPHLSSTPLNPSHAHPPSAFPRPLPSTPPTLPPPLIPQASSIYSLQLFPPSPAPKPRPPPHPRNLFYILYISLPHSFLFSLSLLLHFLLSLLFLFPFISLVAFLSLSSVFFSPSLFLLFITFSPFILLDSLPSIFPFLSSAFPSLFSSSASPSSALSLSLFLFLRAFHSHSPPPSFLSFCSGPFITSLKGLFFSVLFFGMFITTALPDFIVHILPFCSPSCSLPFHSVLFLLLLFLNVSLSAAFPTSPPSSPTNLLPLIISPSPPPPSQSVSTFSSSYSLFFNFKLHLSYLPCSPPLLSPSSFFPHSQAQRLETEIYLFDSLTNFPLGKSTNECFSLPTRHLKAAAEEPRAC</sequence>
<feature type="chain" id="PRO_5018636356" evidence="2">
    <location>
        <begin position="25"/>
        <end position="545"/>
    </location>
</feature>
<evidence type="ECO:0000313" key="3">
    <source>
        <dbReference type="EMBL" id="ROT79495.1"/>
    </source>
</evidence>
<dbReference type="AlphaFoldDB" id="A0A3R7MD90"/>
<dbReference type="EMBL" id="QCYY01001234">
    <property type="protein sequence ID" value="ROT79495.1"/>
    <property type="molecule type" value="Genomic_DNA"/>
</dbReference>
<dbReference type="Proteomes" id="UP000283509">
    <property type="component" value="Unassembled WGS sequence"/>
</dbReference>
<reference evidence="3 4" key="1">
    <citation type="submission" date="2018-04" db="EMBL/GenBank/DDBJ databases">
        <authorList>
            <person name="Zhang X."/>
            <person name="Yuan J."/>
            <person name="Li F."/>
            <person name="Xiang J."/>
        </authorList>
    </citation>
    <scope>NUCLEOTIDE SEQUENCE [LARGE SCALE GENOMIC DNA]</scope>
    <source>
        <tissue evidence="3">Muscle</tissue>
    </source>
</reference>
<name>A0A3R7MD90_PENVA</name>
<evidence type="ECO:0000256" key="1">
    <source>
        <dbReference type="SAM" id="Phobius"/>
    </source>
</evidence>
<keyword evidence="1" id="KW-1133">Transmembrane helix</keyword>
<evidence type="ECO:0000256" key="2">
    <source>
        <dbReference type="SAM" id="SignalP"/>
    </source>
</evidence>
<keyword evidence="1" id="KW-0812">Transmembrane</keyword>
<protein>
    <submittedName>
        <fullName evidence="3">Uncharacterized protein</fullName>
    </submittedName>
</protein>
<proteinExistence type="predicted"/>
<feature type="signal peptide" evidence="2">
    <location>
        <begin position="1"/>
        <end position="24"/>
    </location>
</feature>